<organism evidence="1 2">
    <name type="scientific">Gigaspora margarita</name>
    <dbReference type="NCBI Taxonomy" id="4874"/>
    <lineage>
        <taxon>Eukaryota</taxon>
        <taxon>Fungi</taxon>
        <taxon>Fungi incertae sedis</taxon>
        <taxon>Mucoromycota</taxon>
        <taxon>Glomeromycotina</taxon>
        <taxon>Glomeromycetes</taxon>
        <taxon>Diversisporales</taxon>
        <taxon>Gigasporaceae</taxon>
        <taxon>Gigaspora</taxon>
    </lineage>
</organism>
<name>A0ABN7UM38_GIGMA</name>
<reference evidence="1 2" key="1">
    <citation type="submission" date="2021-06" db="EMBL/GenBank/DDBJ databases">
        <authorList>
            <person name="Kallberg Y."/>
            <person name="Tangrot J."/>
            <person name="Rosling A."/>
        </authorList>
    </citation>
    <scope>NUCLEOTIDE SEQUENCE [LARGE SCALE GENOMIC DNA]</scope>
    <source>
        <strain evidence="1 2">120-4 pot B 10/14</strain>
    </source>
</reference>
<keyword evidence="2" id="KW-1185">Reference proteome</keyword>
<evidence type="ECO:0000313" key="1">
    <source>
        <dbReference type="EMBL" id="CAG8620692.1"/>
    </source>
</evidence>
<dbReference type="Proteomes" id="UP000789901">
    <property type="component" value="Unassembled WGS sequence"/>
</dbReference>
<sequence>MNFVKYKDSRNGVCMHKSSNQERLDFSISSIPTFQPNVSSSVKSAVLDVSSAVINAANTTAGEIAMIV</sequence>
<dbReference type="EMBL" id="CAJVQB010003884">
    <property type="protein sequence ID" value="CAG8620692.1"/>
    <property type="molecule type" value="Genomic_DNA"/>
</dbReference>
<protein>
    <submittedName>
        <fullName evidence="1">41630_t:CDS:1</fullName>
    </submittedName>
</protein>
<comment type="caution">
    <text evidence="1">The sequence shown here is derived from an EMBL/GenBank/DDBJ whole genome shotgun (WGS) entry which is preliminary data.</text>
</comment>
<evidence type="ECO:0000313" key="2">
    <source>
        <dbReference type="Proteomes" id="UP000789901"/>
    </source>
</evidence>
<gene>
    <name evidence="1" type="ORF">GMARGA_LOCUS7825</name>
</gene>
<proteinExistence type="predicted"/>
<accession>A0ABN7UM38</accession>